<dbReference type="Proteomes" id="UP000828390">
    <property type="component" value="Unassembled WGS sequence"/>
</dbReference>
<dbReference type="EMBL" id="JAIWYP010000006">
    <property type="protein sequence ID" value="KAH3815503.1"/>
    <property type="molecule type" value="Genomic_DNA"/>
</dbReference>
<evidence type="ECO:0000259" key="1">
    <source>
        <dbReference type="PROSITE" id="PS50132"/>
    </source>
</evidence>
<organism evidence="2 3">
    <name type="scientific">Dreissena polymorpha</name>
    <name type="common">Zebra mussel</name>
    <name type="synonym">Mytilus polymorpha</name>
    <dbReference type="NCBI Taxonomy" id="45954"/>
    <lineage>
        <taxon>Eukaryota</taxon>
        <taxon>Metazoa</taxon>
        <taxon>Spiralia</taxon>
        <taxon>Lophotrochozoa</taxon>
        <taxon>Mollusca</taxon>
        <taxon>Bivalvia</taxon>
        <taxon>Autobranchia</taxon>
        <taxon>Heteroconchia</taxon>
        <taxon>Euheterodonta</taxon>
        <taxon>Imparidentia</taxon>
        <taxon>Neoheterodontei</taxon>
        <taxon>Myida</taxon>
        <taxon>Dreissenoidea</taxon>
        <taxon>Dreissenidae</taxon>
        <taxon>Dreissena</taxon>
    </lineage>
</organism>
<sequence length="185" mass="21186">MKLFNKNDDDEDIRTFKNRADGIGLRVSSEEEYIKKTMQLFGSYDIFGVHEEENRLFPISSKDVATIDITDDLLTCESLGKTLLKEFAEKRLKEQNVEFYALIQKVQSKKCAYLYKQTVSEKQKVTKMFKADRKLMQRLFNAANSGRAVETASVLEHELSDVPLSFAKASGKMHETQKTSILQGQ</sequence>
<dbReference type="PROSITE" id="PS50132">
    <property type="entry name" value="RGS"/>
    <property type="match status" value="1"/>
</dbReference>
<evidence type="ECO:0000313" key="3">
    <source>
        <dbReference type="Proteomes" id="UP000828390"/>
    </source>
</evidence>
<reference evidence="2" key="1">
    <citation type="journal article" date="2019" name="bioRxiv">
        <title>The Genome of the Zebra Mussel, Dreissena polymorpha: A Resource for Invasive Species Research.</title>
        <authorList>
            <person name="McCartney M.A."/>
            <person name="Auch B."/>
            <person name="Kono T."/>
            <person name="Mallez S."/>
            <person name="Zhang Y."/>
            <person name="Obille A."/>
            <person name="Becker A."/>
            <person name="Abrahante J.E."/>
            <person name="Garbe J."/>
            <person name="Badalamenti J.P."/>
            <person name="Herman A."/>
            <person name="Mangelson H."/>
            <person name="Liachko I."/>
            <person name="Sullivan S."/>
            <person name="Sone E.D."/>
            <person name="Koren S."/>
            <person name="Silverstein K.A.T."/>
            <person name="Beckman K.B."/>
            <person name="Gohl D.M."/>
        </authorList>
    </citation>
    <scope>NUCLEOTIDE SEQUENCE</scope>
    <source>
        <strain evidence="2">Duluth1</strain>
        <tissue evidence="2">Whole animal</tissue>
    </source>
</reference>
<dbReference type="InterPro" id="IPR016137">
    <property type="entry name" value="RGS"/>
</dbReference>
<comment type="caution">
    <text evidence="2">The sequence shown here is derived from an EMBL/GenBank/DDBJ whole genome shotgun (WGS) entry which is preliminary data.</text>
</comment>
<name>A0A9D4GHI7_DREPO</name>
<evidence type="ECO:0000313" key="2">
    <source>
        <dbReference type="EMBL" id="KAH3815503.1"/>
    </source>
</evidence>
<dbReference type="AlphaFoldDB" id="A0A9D4GHI7"/>
<reference evidence="2" key="2">
    <citation type="submission" date="2020-11" db="EMBL/GenBank/DDBJ databases">
        <authorList>
            <person name="McCartney M.A."/>
            <person name="Auch B."/>
            <person name="Kono T."/>
            <person name="Mallez S."/>
            <person name="Becker A."/>
            <person name="Gohl D.M."/>
            <person name="Silverstein K.A.T."/>
            <person name="Koren S."/>
            <person name="Bechman K.B."/>
            <person name="Herman A."/>
            <person name="Abrahante J.E."/>
            <person name="Garbe J."/>
        </authorList>
    </citation>
    <scope>NUCLEOTIDE SEQUENCE</scope>
    <source>
        <strain evidence="2">Duluth1</strain>
        <tissue evidence="2">Whole animal</tissue>
    </source>
</reference>
<gene>
    <name evidence="2" type="ORF">DPMN_144027</name>
</gene>
<protein>
    <recommendedName>
        <fullName evidence="1">RGS domain-containing protein</fullName>
    </recommendedName>
</protein>
<feature type="domain" description="RGS" evidence="1">
    <location>
        <begin position="70"/>
        <end position="131"/>
    </location>
</feature>
<accession>A0A9D4GHI7</accession>
<keyword evidence="3" id="KW-1185">Reference proteome</keyword>
<proteinExistence type="predicted"/>